<protein>
    <recommendedName>
        <fullName evidence="3">Dockerin domain-containing protein</fullName>
    </recommendedName>
</protein>
<evidence type="ECO:0000313" key="2">
    <source>
        <dbReference type="Proteomes" id="UP000536909"/>
    </source>
</evidence>
<sequence>MTAVLSLLILFGCARQETAGRTPTAPPTTQPQPSLVKVALRVQDATLSRGTYLTVPIELQAQGGSINAAELQLDFDASRVKLVGVLPDETALVHLNQTDDLTPSVTVLRSQPGTTQVVRAVFQLLTDQPARIGVQLSQAVDGQNQLVSVTAQTALTLNAGEGGTATAPDTVSLERQVQDALQARGLLDPQTLNTPSLLVPTTLDPTWAAFEAGDLDQSGSVNLADSALLSRFLLAQQVPTSYQAYAADLIDVPTKGVQTVDAADLGALLVKTVLIAAKRTASLPTVHPLAVNANATQSGLILAGNALNGPQPISVSADQPWLKVQRQSGSNGASTAAFTVTADAPQGSTGTITLTFPNNIKRTVQVKALAPAPNPNQIVGTYTAELQSGFQGLTFTKNGTSVLELTAANPSWNAASHVFSSDVTIKNTGTTPLPGVKAILREPRPDSLRAVNPSGYASDDAPFIEYGALAPGQSQTLPWRVYSPADQTGTLRVDLTSVAGKLGLTTAAPASFSRDAETIVTVQGSDIRAETAFFIESTKLQVRSWKENSAELVVPAGFPPSTYGIMAVNPNGERAVLYPAFTVTPGRPPVPQDPKAHARSFVDGFVLDITTKKPIAGAVVGLPGLTTKTASNGYFLLRGVPQGRQTIEINAPGYERIFRFAEVKGEQQTVTVKLAELQPKHEAVTMIGPEGGVHYANDGSFLKVPAGALDQNVPIEFTQLTGANALPELPQDGYFLAFARLGPVGLTFKKPATLFLPLQPGISIPDGTPIRISYFDEREGRWVQDITSGVITTVDGRQFLEYEINHFTWIGGQFFPDPVEGCVVDQSGNPLAGVVTNWGVTDEAGKFHGTTTQSQSGRDLYAYAADPQYVSGSVRQYYGGPGTVKFPCLTVQVREPWLYPPTVLRDNSDCSVATMRSSANPTSLVAARTPSTTLNASTSGNSFLVTTTKTFKGISASVDDVAGQGIDPSTVLLTSNGKDLVKDVEIKLDEHGELTMVVTPELLDGSSTQSVTFSARNKYGKSSSVIQNIKIVDHLEVEEPTIVLLPDSDIPSEIQTPYQIDGSGGRVILARESDAFLQNGSPVISAKVKVKAVDKSGVLVGLNNNYAMFKDLNSHGPFVNGEAEVNVNLPTNASADLSHVTISEYGYSDSSGAMSVKPNVIGISCGVELLAFSKSGQAAKSNIFDRFYANKYGKLITDWIAGIASKEACAGSFCFTVEDAVTVGWSLLPWVGDVSTLAQEATNKLLGKGMDPVASVLAGLSLAADFSEVGLGLGTVGSGLIGVYKISKLSGKGFIADLIKDAINRGPGLKDPIRALQLLKDELSFIVDIGIKGGTNKIRELDSIFGGLNGLGMTLKDAGSLIRSSNDSLTRYGFDNLDFLSKLEGISHVPGVDEVMRRIASAQQASNVTGALKEINVASALEGKGLGVLEMGKDVPIVYKGAARTADVDIITGRPLTYWDTKSSLNKAMTPGTKTTNDFIDQVERFSLAAASNGAKAVYYVDDASKLSAPVASYLRSKGIDVVDASGTLLNP</sequence>
<dbReference type="Gene3D" id="2.60.40.1120">
    <property type="entry name" value="Carboxypeptidase-like, regulatory domain"/>
    <property type="match status" value="1"/>
</dbReference>
<reference evidence="1 2" key="1">
    <citation type="submission" date="2020-08" db="EMBL/GenBank/DDBJ databases">
        <title>Genomic Encyclopedia of Type Strains, Phase IV (KMG-IV): sequencing the most valuable type-strain genomes for metagenomic binning, comparative biology and taxonomic classification.</title>
        <authorList>
            <person name="Goeker M."/>
        </authorList>
    </citation>
    <scope>NUCLEOTIDE SEQUENCE [LARGE SCALE GENOMIC DNA]</scope>
    <source>
        <strain evidence="1 2">DSM 105434</strain>
    </source>
</reference>
<dbReference type="InterPro" id="IPR008969">
    <property type="entry name" value="CarboxyPept-like_regulatory"/>
</dbReference>
<evidence type="ECO:0000313" key="1">
    <source>
        <dbReference type="EMBL" id="MBB5295809.1"/>
    </source>
</evidence>
<dbReference type="RefSeq" id="WP_184117648.1">
    <property type="nucleotide sequence ID" value="NZ_BSUI01000005.1"/>
</dbReference>
<comment type="caution">
    <text evidence="1">The sequence shown here is derived from an EMBL/GenBank/DDBJ whole genome shotgun (WGS) entry which is preliminary data.</text>
</comment>
<dbReference type="EMBL" id="JACHFV010000008">
    <property type="protein sequence ID" value="MBB5295809.1"/>
    <property type="molecule type" value="Genomic_DNA"/>
</dbReference>
<organism evidence="1 2">
    <name type="scientific">Deinococcus metallilatus</name>
    <dbReference type="NCBI Taxonomy" id="1211322"/>
    <lineage>
        <taxon>Bacteria</taxon>
        <taxon>Thermotogati</taxon>
        <taxon>Deinococcota</taxon>
        <taxon>Deinococci</taxon>
        <taxon>Deinococcales</taxon>
        <taxon>Deinococcaceae</taxon>
        <taxon>Deinococcus</taxon>
    </lineage>
</organism>
<keyword evidence="2" id="KW-1185">Reference proteome</keyword>
<proteinExistence type="predicted"/>
<evidence type="ECO:0008006" key="3">
    <source>
        <dbReference type="Google" id="ProtNLM"/>
    </source>
</evidence>
<dbReference type="Pfam" id="PF13620">
    <property type="entry name" value="CarboxypepD_reg"/>
    <property type="match status" value="1"/>
</dbReference>
<dbReference type="SUPFAM" id="SSF49464">
    <property type="entry name" value="Carboxypeptidase regulatory domain-like"/>
    <property type="match status" value="1"/>
</dbReference>
<dbReference type="Proteomes" id="UP000536909">
    <property type="component" value="Unassembled WGS sequence"/>
</dbReference>
<name>A0ABR6MVU0_9DEIO</name>
<dbReference type="InterPro" id="IPR002105">
    <property type="entry name" value="Dockerin_1_rpt"/>
</dbReference>
<dbReference type="PROSITE" id="PS00448">
    <property type="entry name" value="CLOS_CELLULOSOME_RPT"/>
    <property type="match status" value="1"/>
</dbReference>
<accession>A0ABR6MVU0</accession>
<gene>
    <name evidence="1" type="ORF">HNQ10_002648</name>
</gene>